<organism evidence="2 3">
    <name type="scientific">Prunus yedoensis var. nudiflora</name>
    <dbReference type="NCBI Taxonomy" id="2094558"/>
    <lineage>
        <taxon>Eukaryota</taxon>
        <taxon>Viridiplantae</taxon>
        <taxon>Streptophyta</taxon>
        <taxon>Embryophyta</taxon>
        <taxon>Tracheophyta</taxon>
        <taxon>Spermatophyta</taxon>
        <taxon>Magnoliopsida</taxon>
        <taxon>eudicotyledons</taxon>
        <taxon>Gunneridae</taxon>
        <taxon>Pentapetalae</taxon>
        <taxon>rosids</taxon>
        <taxon>fabids</taxon>
        <taxon>Rosales</taxon>
        <taxon>Rosaceae</taxon>
        <taxon>Amygdaloideae</taxon>
        <taxon>Amygdaleae</taxon>
        <taxon>Prunus</taxon>
    </lineage>
</organism>
<feature type="region of interest" description="Disordered" evidence="1">
    <location>
        <begin position="34"/>
        <end position="61"/>
    </location>
</feature>
<proteinExistence type="predicted"/>
<feature type="compositionally biased region" description="Basic residues" evidence="1">
    <location>
        <begin position="42"/>
        <end position="51"/>
    </location>
</feature>
<dbReference type="Proteomes" id="UP000250321">
    <property type="component" value="Unassembled WGS sequence"/>
</dbReference>
<feature type="region of interest" description="Disordered" evidence="1">
    <location>
        <begin position="1"/>
        <end position="20"/>
    </location>
</feature>
<dbReference type="AlphaFoldDB" id="A0A314XUL9"/>
<accession>A0A314XUL9</accession>
<evidence type="ECO:0000313" key="2">
    <source>
        <dbReference type="EMBL" id="PQP95043.1"/>
    </source>
</evidence>
<gene>
    <name evidence="2" type="ORF">Pyn_41270</name>
</gene>
<dbReference type="EMBL" id="PJQY01002282">
    <property type="protein sequence ID" value="PQP95043.1"/>
    <property type="molecule type" value="Genomic_DNA"/>
</dbReference>
<comment type="caution">
    <text evidence="2">The sequence shown here is derived from an EMBL/GenBank/DDBJ whole genome shotgun (WGS) entry which is preliminary data.</text>
</comment>
<protein>
    <submittedName>
        <fullName evidence="2">Uncharacterized protein</fullName>
    </submittedName>
</protein>
<name>A0A314XUL9_PRUYE</name>
<evidence type="ECO:0000256" key="1">
    <source>
        <dbReference type="SAM" id="MobiDB-lite"/>
    </source>
</evidence>
<keyword evidence="3" id="KW-1185">Reference proteome</keyword>
<reference evidence="2 3" key="1">
    <citation type="submission" date="2018-02" db="EMBL/GenBank/DDBJ databases">
        <title>Draft genome of wild Prunus yedoensis var. nudiflora.</title>
        <authorList>
            <person name="Baek S."/>
            <person name="Kim J.-H."/>
            <person name="Choi K."/>
            <person name="Kim G.-B."/>
            <person name="Cho A."/>
            <person name="Jang H."/>
            <person name="Shin C.-H."/>
            <person name="Yu H.-J."/>
            <person name="Mun J.-H."/>
        </authorList>
    </citation>
    <scope>NUCLEOTIDE SEQUENCE [LARGE SCALE GENOMIC DNA]</scope>
    <source>
        <strain evidence="3">cv. Jeju island</strain>
        <tissue evidence="2">Leaf</tissue>
    </source>
</reference>
<sequence>MSSSQPVVSDISQGKANLPMTYSQQVPLQPSFSSLTQQTTPHRGRFKHSVKRGGQLVNVNW</sequence>
<evidence type="ECO:0000313" key="3">
    <source>
        <dbReference type="Proteomes" id="UP000250321"/>
    </source>
</evidence>